<gene>
    <name evidence="1" type="ORF">LY90DRAFT_512305</name>
</gene>
<evidence type="ECO:0008006" key="3">
    <source>
        <dbReference type="Google" id="ProtNLM"/>
    </source>
</evidence>
<evidence type="ECO:0000313" key="2">
    <source>
        <dbReference type="Proteomes" id="UP000193920"/>
    </source>
</evidence>
<accession>A0A1Y2BDR3</accession>
<dbReference type="SUPFAM" id="SSF50494">
    <property type="entry name" value="Trypsin-like serine proteases"/>
    <property type="match status" value="1"/>
</dbReference>
<proteinExistence type="predicted"/>
<dbReference type="InterPro" id="IPR009003">
    <property type="entry name" value="Peptidase_S1_PA"/>
</dbReference>
<dbReference type="InterPro" id="IPR043504">
    <property type="entry name" value="Peptidase_S1_PA_chymotrypsin"/>
</dbReference>
<dbReference type="Pfam" id="PF13365">
    <property type="entry name" value="Trypsin_2"/>
    <property type="match status" value="1"/>
</dbReference>
<name>A0A1Y2BDR3_9FUNG</name>
<dbReference type="Gene3D" id="2.40.10.10">
    <property type="entry name" value="Trypsin-like serine proteases"/>
    <property type="match status" value="1"/>
</dbReference>
<reference evidence="1 2" key="1">
    <citation type="submission" date="2016-08" db="EMBL/GenBank/DDBJ databases">
        <title>A Parts List for Fungal Cellulosomes Revealed by Comparative Genomics.</title>
        <authorList>
            <consortium name="DOE Joint Genome Institute"/>
            <person name="Haitjema C.H."/>
            <person name="Gilmore S.P."/>
            <person name="Henske J.K."/>
            <person name="Solomon K.V."/>
            <person name="De Groot R."/>
            <person name="Kuo A."/>
            <person name="Mondo S.J."/>
            <person name="Salamov A.A."/>
            <person name="Labutti K."/>
            <person name="Zhao Z."/>
            <person name="Chiniquy J."/>
            <person name="Barry K."/>
            <person name="Brewer H.M."/>
            <person name="Purvine S.O."/>
            <person name="Wright A.T."/>
            <person name="Boxma B."/>
            <person name="Van Alen T."/>
            <person name="Hackstein J.H."/>
            <person name="Baker S.E."/>
            <person name="Grigoriev I.V."/>
            <person name="O'Malley M.A."/>
        </authorList>
    </citation>
    <scope>NUCLEOTIDE SEQUENCE [LARGE SCALE GENOMIC DNA]</scope>
    <source>
        <strain evidence="1 2">G1</strain>
    </source>
</reference>
<sequence>MIQFKKLFKEINRSICLINVDNSYCTGFFIEIPIPSKRNPLLGLMTFNCVLNEKRLKSDKSFTIVMACKEDEKIEIKMKNQGFVFISDLIEITFIELSHEIIEKHKPSFLRPSKKNASNNESILIFQYPNLEYSFAHGTIQSSHGFNYYHDVMTSNGSSGSPLLNENLEVVGVHKSRSTYLSRLGNEKENMDVKIAVKISEIIYAIKVLYNNRNLEGLKRAKKSPKKLSEIQLKELSDHGIELKLKSKEIETLNNESGYNNKQLKMLGQTLFYCTFSQKELLFYRTNYAWLNWTPLISNSEKLDQNIISQINGREYALITWLKLTELMYL</sequence>
<organism evidence="1 2">
    <name type="scientific">Neocallimastix californiae</name>
    <dbReference type="NCBI Taxonomy" id="1754190"/>
    <lineage>
        <taxon>Eukaryota</taxon>
        <taxon>Fungi</taxon>
        <taxon>Fungi incertae sedis</taxon>
        <taxon>Chytridiomycota</taxon>
        <taxon>Chytridiomycota incertae sedis</taxon>
        <taxon>Neocallimastigomycetes</taxon>
        <taxon>Neocallimastigales</taxon>
        <taxon>Neocallimastigaceae</taxon>
        <taxon>Neocallimastix</taxon>
    </lineage>
</organism>
<protein>
    <recommendedName>
        <fullName evidence="3">Serine protease</fullName>
    </recommendedName>
</protein>
<comment type="caution">
    <text evidence="1">The sequence shown here is derived from an EMBL/GenBank/DDBJ whole genome shotgun (WGS) entry which is preliminary data.</text>
</comment>
<keyword evidence="2" id="KW-1185">Reference proteome</keyword>
<dbReference type="AlphaFoldDB" id="A0A1Y2BDR3"/>
<dbReference type="EMBL" id="MCOG01000165">
    <property type="protein sequence ID" value="ORY32205.1"/>
    <property type="molecule type" value="Genomic_DNA"/>
</dbReference>
<dbReference type="Proteomes" id="UP000193920">
    <property type="component" value="Unassembled WGS sequence"/>
</dbReference>
<evidence type="ECO:0000313" key="1">
    <source>
        <dbReference type="EMBL" id="ORY32205.1"/>
    </source>
</evidence>